<evidence type="ECO:0000313" key="4">
    <source>
        <dbReference type="Proteomes" id="UP000095743"/>
    </source>
</evidence>
<gene>
    <name evidence="3" type="ORF">Gferi_10745</name>
</gene>
<dbReference type="EMBL" id="CP017269">
    <property type="protein sequence ID" value="AOT70023.1"/>
    <property type="molecule type" value="Genomic_DNA"/>
</dbReference>
<evidence type="ECO:0000259" key="2">
    <source>
        <dbReference type="Pfam" id="PF02911"/>
    </source>
</evidence>
<dbReference type="GO" id="GO:0004479">
    <property type="term" value="F:methionyl-tRNA formyltransferase activity"/>
    <property type="evidence" value="ECO:0007669"/>
    <property type="project" value="TreeGrafter"/>
</dbReference>
<dbReference type="Proteomes" id="UP000095743">
    <property type="component" value="Chromosome"/>
</dbReference>
<dbReference type="AlphaFoldDB" id="A0A1D8GGL4"/>
<dbReference type="SUPFAM" id="SSF50486">
    <property type="entry name" value="FMT C-terminal domain-like"/>
    <property type="match status" value="1"/>
</dbReference>
<dbReference type="Pfam" id="PF00551">
    <property type="entry name" value="Formyl_trans_N"/>
    <property type="match status" value="1"/>
</dbReference>
<dbReference type="RefSeq" id="WP_069976303.1">
    <property type="nucleotide sequence ID" value="NZ_CP017269.1"/>
</dbReference>
<dbReference type="OrthoDB" id="9802815at2"/>
<dbReference type="InterPro" id="IPR002376">
    <property type="entry name" value="Formyl_transf_N"/>
</dbReference>
<proteinExistence type="predicted"/>
<dbReference type="InterPro" id="IPR036477">
    <property type="entry name" value="Formyl_transf_N_sf"/>
</dbReference>
<evidence type="ECO:0000259" key="1">
    <source>
        <dbReference type="Pfam" id="PF00551"/>
    </source>
</evidence>
<name>A0A1D8GGL4_9FIRM</name>
<feature type="domain" description="Formyl transferase N-terminal" evidence="1">
    <location>
        <begin position="85"/>
        <end position="140"/>
    </location>
</feature>
<dbReference type="PANTHER" id="PTHR11138:SF5">
    <property type="entry name" value="METHIONYL-TRNA FORMYLTRANSFERASE, MITOCHONDRIAL"/>
    <property type="match status" value="1"/>
</dbReference>
<reference evidence="3 4" key="1">
    <citation type="submission" date="2016-09" db="EMBL/GenBank/DDBJ databases">
        <title>Genomic analysis reveals versatility of anaerobic energy metabolism of Geosporobacter ferrireducens IRF9 of phylum Firmicutes.</title>
        <authorList>
            <person name="Kim S.-J."/>
        </authorList>
    </citation>
    <scope>NUCLEOTIDE SEQUENCE [LARGE SCALE GENOMIC DNA]</scope>
    <source>
        <strain evidence="3 4">IRF9</strain>
    </source>
</reference>
<dbReference type="InterPro" id="IPR011034">
    <property type="entry name" value="Formyl_transferase-like_C_sf"/>
</dbReference>
<evidence type="ECO:0008006" key="5">
    <source>
        <dbReference type="Google" id="ProtNLM"/>
    </source>
</evidence>
<dbReference type="InterPro" id="IPR005793">
    <property type="entry name" value="Formyl_trans_C"/>
</dbReference>
<dbReference type="STRING" id="1424294.Gferi_10745"/>
<evidence type="ECO:0000313" key="3">
    <source>
        <dbReference type="EMBL" id="AOT70023.1"/>
    </source>
</evidence>
<dbReference type="Gene3D" id="3.40.50.12230">
    <property type="match status" value="1"/>
</dbReference>
<dbReference type="GO" id="GO:0005829">
    <property type="term" value="C:cytosol"/>
    <property type="evidence" value="ECO:0007669"/>
    <property type="project" value="TreeGrafter"/>
</dbReference>
<protein>
    <recommendedName>
        <fullName evidence="5">Methionyl-tRNA formyltransferase</fullName>
    </recommendedName>
</protein>
<keyword evidence="4" id="KW-1185">Reference proteome</keyword>
<organism evidence="3 4">
    <name type="scientific">Geosporobacter ferrireducens</name>
    <dbReference type="NCBI Taxonomy" id="1424294"/>
    <lineage>
        <taxon>Bacteria</taxon>
        <taxon>Bacillati</taxon>
        <taxon>Bacillota</taxon>
        <taxon>Clostridia</taxon>
        <taxon>Peptostreptococcales</taxon>
        <taxon>Thermotaleaceae</taxon>
        <taxon>Geosporobacter</taxon>
    </lineage>
</organism>
<dbReference type="KEGG" id="gfe:Gferi_10745"/>
<sequence>MNQVVMYLMNEKGYFVLEHFIREYNSKQIRYVLLAKDNNIKKDYYNELVSLCEKNNITYYNRKESPPDFSGYKFAIGWRWIIEDSNNLIVLHDSILPKYRGFAPLVNMLINGENEIGVTALFATEEYDKGDIIKQEIVSIEYPIKIQEAIKLIAPLYSKLVNSIAQLVFDNKEIVGVSQIEENATYSLWRDEQDYFIDWNADCNTIKRLVDAVGYPYSGAKTYLNNKIITIDDAEEELDIVVENRDVGKVVFLRDGYPVVVCGKGLLKIIKARFLDESSILPFNTLRSRFGK</sequence>
<dbReference type="SUPFAM" id="SSF53328">
    <property type="entry name" value="Formyltransferase"/>
    <property type="match status" value="1"/>
</dbReference>
<feature type="domain" description="Formyl transferase C-terminal" evidence="2">
    <location>
        <begin position="192"/>
        <end position="274"/>
    </location>
</feature>
<accession>A0A1D8GGL4</accession>
<dbReference type="PANTHER" id="PTHR11138">
    <property type="entry name" value="METHIONYL-TRNA FORMYLTRANSFERASE"/>
    <property type="match status" value="1"/>
</dbReference>
<dbReference type="Pfam" id="PF02911">
    <property type="entry name" value="Formyl_trans_C"/>
    <property type="match status" value="1"/>
</dbReference>